<reference evidence="1" key="1">
    <citation type="journal article" date="2023" name="G3 (Bethesda)">
        <title>A reference genome for the long-term kleptoplast-retaining sea slug Elysia crispata morphotype clarki.</title>
        <authorList>
            <person name="Eastman K.E."/>
            <person name="Pendleton A.L."/>
            <person name="Shaikh M.A."/>
            <person name="Suttiyut T."/>
            <person name="Ogas R."/>
            <person name="Tomko P."/>
            <person name="Gavelis G."/>
            <person name="Widhalm J.R."/>
            <person name="Wisecaver J.H."/>
        </authorList>
    </citation>
    <scope>NUCLEOTIDE SEQUENCE</scope>
    <source>
        <strain evidence="1">ECLA1</strain>
    </source>
</reference>
<keyword evidence="2" id="KW-1185">Reference proteome</keyword>
<dbReference type="Proteomes" id="UP001283361">
    <property type="component" value="Unassembled WGS sequence"/>
</dbReference>
<sequence length="141" mass="15213">MDTAHTARAPSAPGSCRSRDMVSDILHTQAFLERIVCGAFCICNRVRGGPAGSVLAVSLSEMRHVTDLLEAGVELASVQCCSNGQWSTSSFSHRPLREVKQEGLKTQVVVESLFFFAEDLTGIQDKGALMEGEKPKSEVLS</sequence>
<evidence type="ECO:0000313" key="2">
    <source>
        <dbReference type="Proteomes" id="UP001283361"/>
    </source>
</evidence>
<accession>A0AAE0XPQ8</accession>
<organism evidence="1 2">
    <name type="scientific">Elysia crispata</name>
    <name type="common">lettuce slug</name>
    <dbReference type="NCBI Taxonomy" id="231223"/>
    <lineage>
        <taxon>Eukaryota</taxon>
        <taxon>Metazoa</taxon>
        <taxon>Spiralia</taxon>
        <taxon>Lophotrochozoa</taxon>
        <taxon>Mollusca</taxon>
        <taxon>Gastropoda</taxon>
        <taxon>Heterobranchia</taxon>
        <taxon>Euthyneura</taxon>
        <taxon>Panpulmonata</taxon>
        <taxon>Sacoglossa</taxon>
        <taxon>Placobranchoidea</taxon>
        <taxon>Plakobranchidae</taxon>
        <taxon>Elysia</taxon>
    </lineage>
</organism>
<proteinExistence type="predicted"/>
<name>A0AAE0XPQ8_9GAST</name>
<dbReference type="AlphaFoldDB" id="A0AAE0XPQ8"/>
<comment type="caution">
    <text evidence="1">The sequence shown here is derived from an EMBL/GenBank/DDBJ whole genome shotgun (WGS) entry which is preliminary data.</text>
</comment>
<evidence type="ECO:0000313" key="1">
    <source>
        <dbReference type="EMBL" id="KAK3702312.1"/>
    </source>
</evidence>
<gene>
    <name evidence="1" type="ORF">RRG08_008700</name>
</gene>
<dbReference type="EMBL" id="JAWDGP010007856">
    <property type="protein sequence ID" value="KAK3702312.1"/>
    <property type="molecule type" value="Genomic_DNA"/>
</dbReference>
<protein>
    <submittedName>
        <fullName evidence="1">Uncharacterized protein</fullName>
    </submittedName>
</protein>